<dbReference type="Proteomes" id="UP000054270">
    <property type="component" value="Unassembled WGS sequence"/>
</dbReference>
<proteinExistence type="predicted"/>
<gene>
    <name evidence="1" type="ORF">HYPSUDRAFT_1081361</name>
</gene>
<sequence>MLAAEAYKKAKNSDLSKKSLRDIAYTFNVNYSTLSRRVHNKGQSLLKSREKNLKITAAEEAILVEFILESADHGFPPSHRQVEKYTNAILKSRQGPNCKMVGS</sequence>
<accession>A0A0D2NX62</accession>
<evidence type="ECO:0008006" key="3">
    <source>
        <dbReference type="Google" id="ProtNLM"/>
    </source>
</evidence>
<protein>
    <recommendedName>
        <fullName evidence="3">HTH psq-type domain-containing protein</fullName>
    </recommendedName>
</protein>
<name>A0A0D2NX62_HYPSF</name>
<evidence type="ECO:0000313" key="2">
    <source>
        <dbReference type="Proteomes" id="UP000054270"/>
    </source>
</evidence>
<dbReference type="AlphaFoldDB" id="A0A0D2NX62"/>
<dbReference type="EMBL" id="KN817789">
    <property type="protein sequence ID" value="KJA13090.1"/>
    <property type="molecule type" value="Genomic_DNA"/>
</dbReference>
<keyword evidence="2" id="KW-1185">Reference proteome</keyword>
<dbReference type="OrthoDB" id="3197907at2759"/>
<organism evidence="1 2">
    <name type="scientific">Hypholoma sublateritium (strain FD-334 SS-4)</name>
    <dbReference type="NCBI Taxonomy" id="945553"/>
    <lineage>
        <taxon>Eukaryota</taxon>
        <taxon>Fungi</taxon>
        <taxon>Dikarya</taxon>
        <taxon>Basidiomycota</taxon>
        <taxon>Agaricomycotina</taxon>
        <taxon>Agaricomycetes</taxon>
        <taxon>Agaricomycetidae</taxon>
        <taxon>Agaricales</taxon>
        <taxon>Agaricineae</taxon>
        <taxon>Strophariaceae</taxon>
        <taxon>Hypholoma</taxon>
    </lineage>
</organism>
<reference evidence="2" key="1">
    <citation type="submission" date="2014-04" db="EMBL/GenBank/DDBJ databases">
        <title>Evolutionary Origins and Diversification of the Mycorrhizal Mutualists.</title>
        <authorList>
            <consortium name="DOE Joint Genome Institute"/>
            <consortium name="Mycorrhizal Genomics Consortium"/>
            <person name="Kohler A."/>
            <person name="Kuo A."/>
            <person name="Nagy L.G."/>
            <person name="Floudas D."/>
            <person name="Copeland A."/>
            <person name="Barry K.W."/>
            <person name="Cichocki N."/>
            <person name="Veneault-Fourrey C."/>
            <person name="LaButti K."/>
            <person name="Lindquist E.A."/>
            <person name="Lipzen A."/>
            <person name="Lundell T."/>
            <person name="Morin E."/>
            <person name="Murat C."/>
            <person name="Riley R."/>
            <person name="Ohm R."/>
            <person name="Sun H."/>
            <person name="Tunlid A."/>
            <person name="Henrissat B."/>
            <person name="Grigoriev I.V."/>
            <person name="Hibbett D.S."/>
            <person name="Martin F."/>
        </authorList>
    </citation>
    <scope>NUCLEOTIDE SEQUENCE [LARGE SCALE GENOMIC DNA]</scope>
    <source>
        <strain evidence="2">FD-334 SS-4</strain>
    </source>
</reference>
<evidence type="ECO:0000313" key="1">
    <source>
        <dbReference type="EMBL" id="KJA13090.1"/>
    </source>
</evidence>